<feature type="domain" description="Zn(2)-C6 fungal-type" evidence="6">
    <location>
        <begin position="18"/>
        <end position="47"/>
    </location>
</feature>
<organism evidence="7 8">
    <name type="scientific">Exophiala viscosa</name>
    <dbReference type="NCBI Taxonomy" id="2486360"/>
    <lineage>
        <taxon>Eukaryota</taxon>
        <taxon>Fungi</taxon>
        <taxon>Dikarya</taxon>
        <taxon>Ascomycota</taxon>
        <taxon>Pezizomycotina</taxon>
        <taxon>Eurotiomycetes</taxon>
        <taxon>Chaetothyriomycetidae</taxon>
        <taxon>Chaetothyriales</taxon>
        <taxon>Herpotrichiellaceae</taxon>
        <taxon>Exophiala</taxon>
    </lineage>
</organism>
<feature type="compositionally biased region" description="Polar residues" evidence="5">
    <location>
        <begin position="102"/>
        <end position="121"/>
    </location>
</feature>
<dbReference type="InterPro" id="IPR053178">
    <property type="entry name" value="Osmoadaptation_assoc"/>
</dbReference>
<gene>
    <name evidence="7" type="ORF">EDD36DRAFT_109682</name>
</gene>
<evidence type="ECO:0000256" key="4">
    <source>
        <dbReference type="ARBA" id="ARBA00023242"/>
    </source>
</evidence>
<keyword evidence="2" id="KW-0238">DNA-binding</keyword>
<dbReference type="Gene3D" id="4.10.240.10">
    <property type="entry name" value="Zn(2)-C6 fungal-type DNA-binding domain"/>
    <property type="match status" value="1"/>
</dbReference>
<evidence type="ECO:0000313" key="7">
    <source>
        <dbReference type="EMBL" id="KAI1608301.1"/>
    </source>
</evidence>
<dbReference type="EMBL" id="MU404364">
    <property type="protein sequence ID" value="KAI1608301.1"/>
    <property type="molecule type" value="Genomic_DNA"/>
</dbReference>
<dbReference type="SUPFAM" id="SSF57701">
    <property type="entry name" value="Zn2/Cys6 DNA-binding domain"/>
    <property type="match status" value="1"/>
</dbReference>
<feature type="compositionally biased region" description="Low complexity" evidence="5">
    <location>
        <begin position="74"/>
        <end position="83"/>
    </location>
</feature>
<keyword evidence="4" id="KW-0539">Nucleus</keyword>
<protein>
    <recommendedName>
        <fullName evidence="6">Zn(2)-C6 fungal-type domain-containing protein</fullName>
    </recommendedName>
</protein>
<dbReference type="GO" id="GO:0008270">
    <property type="term" value="F:zinc ion binding"/>
    <property type="evidence" value="ECO:0007669"/>
    <property type="project" value="InterPro"/>
</dbReference>
<accession>A0AAN6I8R0</accession>
<evidence type="ECO:0000256" key="1">
    <source>
        <dbReference type="ARBA" id="ARBA00023015"/>
    </source>
</evidence>
<comment type="caution">
    <text evidence="7">The sequence shown here is derived from an EMBL/GenBank/DDBJ whole genome shotgun (WGS) entry which is preliminary data.</text>
</comment>
<keyword evidence="1" id="KW-0805">Transcription regulation</keyword>
<dbReference type="GO" id="GO:0003677">
    <property type="term" value="F:DNA binding"/>
    <property type="evidence" value="ECO:0007669"/>
    <property type="project" value="UniProtKB-KW"/>
</dbReference>
<feature type="region of interest" description="Disordered" evidence="5">
    <location>
        <begin position="66"/>
        <end position="141"/>
    </location>
</feature>
<dbReference type="SMART" id="SM00066">
    <property type="entry name" value="GAL4"/>
    <property type="match status" value="1"/>
</dbReference>
<dbReference type="PANTHER" id="PTHR38111">
    <property type="entry name" value="ZN(2)-C6 FUNGAL-TYPE DOMAIN-CONTAINING PROTEIN-RELATED"/>
    <property type="match status" value="1"/>
</dbReference>
<dbReference type="AlphaFoldDB" id="A0AAN6I8R0"/>
<dbReference type="PANTHER" id="PTHR38111:SF2">
    <property type="entry name" value="FINGER DOMAIN PROTEIN, PUTATIVE (AFU_ORTHOLOGUE AFUA_1G01560)-RELATED"/>
    <property type="match status" value="1"/>
</dbReference>
<keyword evidence="3" id="KW-0804">Transcription</keyword>
<evidence type="ECO:0000256" key="3">
    <source>
        <dbReference type="ARBA" id="ARBA00023163"/>
    </source>
</evidence>
<evidence type="ECO:0000313" key="8">
    <source>
        <dbReference type="Proteomes" id="UP001203852"/>
    </source>
</evidence>
<dbReference type="PROSITE" id="PS50048">
    <property type="entry name" value="ZN2_CY6_FUNGAL_2"/>
    <property type="match status" value="1"/>
</dbReference>
<dbReference type="InterPro" id="IPR001138">
    <property type="entry name" value="Zn2Cys6_DnaBD"/>
</dbReference>
<dbReference type="Proteomes" id="UP001203852">
    <property type="component" value="Unassembled WGS sequence"/>
</dbReference>
<dbReference type="InterPro" id="IPR036864">
    <property type="entry name" value="Zn2-C6_fun-type_DNA-bd_sf"/>
</dbReference>
<dbReference type="CDD" id="cd00067">
    <property type="entry name" value="GAL4"/>
    <property type="match status" value="1"/>
</dbReference>
<reference evidence="7" key="1">
    <citation type="journal article" date="2022" name="bioRxiv">
        <title>Deciphering the potential niche of two novel black yeast fungi from a biological soil crust based on their genomes, phenotypes, and melanin regulation.</title>
        <authorList>
            <consortium name="DOE Joint Genome Institute"/>
            <person name="Carr E.C."/>
            <person name="Barton Q."/>
            <person name="Grambo S."/>
            <person name="Sullivan M."/>
            <person name="Renfro C.M."/>
            <person name="Kuo A."/>
            <person name="Pangilinan J."/>
            <person name="Lipzen A."/>
            <person name="Keymanesh K."/>
            <person name="Savage E."/>
            <person name="Barry K."/>
            <person name="Grigoriev I.V."/>
            <person name="Riekhof W.R."/>
            <person name="Harris S.S."/>
        </authorList>
    </citation>
    <scope>NUCLEOTIDE SEQUENCE</scope>
    <source>
        <strain evidence="7">JF 03-4F</strain>
    </source>
</reference>
<feature type="compositionally biased region" description="Polar residues" evidence="5">
    <location>
        <begin position="455"/>
        <end position="465"/>
    </location>
</feature>
<name>A0AAN6I8R0_9EURO</name>
<sequence length="601" mass="67667">MSLDTCAEARPRSTRSRACKQCLERRVKCDGRAGSCKQCTRFGLACSGAVQGPIIIDLTQRVSHIRKKTKRKNNTSNDSTTTLHLDDLEPRMRIRQTKSSEKTITPVSGMSDSRGENTISRDSSHVQHDSASPVSRAPHGPGQYSHLRLSQIFQNEIYQESFIAQFVQSTMRDRRAPSSCRRSWFADLPLLLSGASASPSLTFSIRAAAMGYYALVQGNRDAEIDAVRWYNAGLRSHRVQLEKQNQLSFRQHVDYTREGNSNTITTTAAGLFKNGQVHTEDIMVSVLLSFFEIIAPTTPDAWAQHQAAAVSIFQLRGPLHCQNAPKAERSLFRSLRGHQAFYSVLKNEPSALSSPEWRSIPFHHAEKHAFDLLVDILLSFPHNLGLLRSSLHHTLREAVQTIKSLDEASRRKLEQSSIKLMDSLEGWRESLAREYPSQHLETTLAPLKKSETQRDNTGSDQTISHPSLWPNPPMSFDYHDTYLASTLAVFHAAKLIVHAIMLQLRMAKTYTDESSAEVDALLHHRTAMALHSSEIIRAAAYHIRRHRLCGDTLRTAFGLKAVSYFAWNITQQRTALELLASWGYYKESSRVPRSCLSSMPF</sequence>
<dbReference type="GO" id="GO:0000981">
    <property type="term" value="F:DNA-binding transcription factor activity, RNA polymerase II-specific"/>
    <property type="evidence" value="ECO:0007669"/>
    <property type="project" value="InterPro"/>
</dbReference>
<keyword evidence="8" id="KW-1185">Reference proteome</keyword>
<evidence type="ECO:0000256" key="2">
    <source>
        <dbReference type="ARBA" id="ARBA00023125"/>
    </source>
</evidence>
<feature type="region of interest" description="Disordered" evidence="5">
    <location>
        <begin position="442"/>
        <end position="466"/>
    </location>
</feature>
<evidence type="ECO:0000259" key="6">
    <source>
        <dbReference type="PROSITE" id="PS50048"/>
    </source>
</evidence>
<dbReference type="Pfam" id="PF00172">
    <property type="entry name" value="Zn_clus"/>
    <property type="match status" value="1"/>
</dbReference>
<proteinExistence type="predicted"/>
<evidence type="ECO:0000256" key="5">
    <source>
        <dbReference type="SAM" id="MobiDB-lite"/>
    </source>
</evidence>